<proteinExistence type="predicted"/>
<reference evidence="1" key="1">
    <citation type="submission" date="2020-12" db="EMBL/GenBank/DDBJ databases">
        <title>Metabolic potential, ecology and presence of endohyphal bacteria is reflected in genomic diversity of Mucoromycotina.</title>
        <authorList>
            <person name="Muszewska A."/>
            <person name="Okrasinska A."/>
            <person name="Steczkiewicz K."/>
            <person name="Drgas O."/>
            <person name="Orlowska M."/>
            <person name="Perlinska-Lenart U."/>
            <person name="Aleksandrzak-Piekarczyk T."/>
            <person name="Szatraj K."/>
            <person name="Zielenkiewicz U."/>
            <person name="Pilsyk S."/>
            <person name="Malc E."/>
            <person name="Mieczkowski P."/>
            <person name="Kruszewska J.S."/>
            <person name="Biernat P."/>
            <person name="Pawlowska J."/>
        </authorList>
    </citation>
    <scope>NUCLEOTIDE SEQUENCE</scope>
    <source>
        <strain evidence="1">CBS 226.32</strain>
    </source>
</reference>
<gene>
    <name evidence="1" type="ORF">INT46_010712</name>
</gene>
<evidence type="ECO:0000313" key="1">
    <source>
        <dbReference type="EMBL" id="KAG2212752.1"/>
    </source>
</evidence>
<evidence type="ECO:0000313" key="2">
    <source>
        <dbReference type="Proteomes" id="UP000650833"/>
    </source>
</evidence>
<dbReference type="AlphaFoldDB" id="A0A8H7VBL0"/>
<accession>A0A8H7VBL0</accession>
<name>A0A8H7VBL0_9FUNG</name>
<dbReference type="Proteomes" id="UP000650833">
    <property type="component" value="Unassembled WGS sequence"/>
</dbReference>
<sequence>MLRITPLTATDFKQLRSVAMQFLRRRSIFAVILWNNVWTLSKALQGGLGVINIQLQSSVLYFRCVQPLLTLDQQAIDNHPVFYMLSHHGVRKQRIGTLDMLYRAIDYISLYRPASFMDTNISFTFMNCLSLDVSQTAAES</sequence>
<protein>
    <submittedName>
        <fullName evidence="1">Uncharacterized protein</fullName>
    </submittedName>
</protein>
<comment type="caution">
    <text evidence="1">The sequence shown here is derived from an EMBL/GenBank/DDBJ whole genome shotgun (WGS) entry which is preliminary data.</text>
</comment>
<organism evidence="1 2">
    <name type="scientific">Mucor plumbeus</name>
    <dbReference type="NCBI Taxonomy" id="97098"/>
    <lineage>
        <taxon>Eukaryota</taxon>
        <taxon>Fungi</taxon>
        <taxon>Fungi incertae sedis</taxon>
        <taxon>Mucoromycota</taxon>
        <taxon>Mucoromycotina</taxon>
        <taxon>Mucoromycetes</taxon>
        <taxon>Mucorales</taxon>
        <taxon>Mucorineae</taxon>
        <taxon>Mucoraceae</taxon>
        <taxon>Mucor</taxon>
    </lineage>
</organism>
<keyword evidence="2" id="KW-1185">Reference proteome</keyword>
<dbReference type="EMBL" id="JAEPRC010000047">
    <property type="protein sequence ID" value="KAG2212752.1"/>
    <property type="molecule type" value="Genomic_DNA"/>
</dbReference>